<name>A0AA88XZT2_PINIB</name>
<gene>
    <name evidence="1" type="ORF">FSP39_009160</name>
</gene>
<dbReference type="AlphaFoldDB" id="A0AA88XZT2"/>
<organism evidence="1 2">
    <name type="scientific">Pinctada imbricata</name>
    <name type="common">Atlantic pearl-oyster</name>
    <name type="synonym">Pinctada martensii</name>
    <dbReference type="NCBI Taxonomy" id="66713"/>
    <lineage>
        <taxon>Eukaryota</taxon>
        <taxon>Metazoa</taxon>
        <taxon>Spiralia</taxon>
        <taxon>Lophotrochozoa</taxon>
        <taxon>Mollusca</taxon>
        <taxon>Bivalvia</taxon>
        <taxon>Autobranchia</taxon>
        <taxon>Pteriomorphia</taxon>
        <taxon>Pterioida</taxon>
        <taxon>Pterioidea</taxon>
        <taxon>Pteriidae</taxon>
        <taxon>Pinctada</taxon>
    </lineage>
</organism>
<feature type="non-terminal residue" evidence="1">
    <location>
        <position position="1"/>
    </location>
</feature>
<proteinExistence type="predicted"/>
<dbReference type="PANTHER" id="PTHR33361:SF2">
    <property type="entry name" value="DUF885 DOMAIN-CONTAINING PROTEIN"/>
    <property type="match status" value="1"/>
</dbReference>
<accession>A0AA88XZT2</accession>
<reference evidence="1" key="1">
    <citation type="submission" date="2019-08" db="EMBL/GenBank/DDBJ databases">
        <title>The improved chromosome-level genome for the pearl oyster Pinctada fucata martensii using PacBio sequencing and Hi-C.</title>
        <authorList>
            <person name="Zheng Z."/>
        </authorList>
    </citation>
    <scope>NUCLEOTIDE SEQUENCE</scope>
    <source>
        <strain evidence="1">ZZ-2019</strain>
        <tissue evidence="1">Adductor muscle</tissue>
    </source>
</reference>
<evidence type="ECO:0000313" key="2">
    <source>
        <dbReference type="Proteomes" id="UP001186944"/>
    </source>
</evidence>
<dbReference type="Pfam" id="PF05960">
    <property type="entry name" value="DUF885"/>
    <property type="match status" value="2"/>
</dbReference>
<keyword evidence="2" id="KW-1185">Reference proteome</keyword>
<dbReference type="PANTHER" id="PTHR33361">
    <property type="entry name" value="GLR0591 PROTEIN"/>
    <property type="match status" value="1"/>
</dbReference>
<sequence length="533" mass="62211">FKEYFNDLVYSILSGDQVDDLDKLQKDFSEWRLERAPEYATTIGIHRYNDILENFKWQRFDTDKEKTESFLSGLQRIDYNSLDELNKAGYDVFNDTLHTFLQGYKWKDYNAMNPVSFLEGPHTDPQGFTDSAPFYTYGDYVNFLSRIQKLPQQIEDMIGRMNRSITFRHTYYNTAVLEVPNQIDGILTDRPEDFPFYKPFTEKLQNNTNIEDSLKITLRNDAKTAIQNVLSKFRALKTYMSQVYQRNTRSQPGVNSWDKGEEYYRDCLRWHLSLDMSPEEVHQKGLEEVSRISGKMNTIMKRLNHQGSVKQFFDNIKSDSRFFLNTSEQVLNRFNDIVHRQIEPTLPQLFKDLPNLPVVVTIDFMALSLHETSPGHHLQGWALYSEALGEELNLYKDDYEFWSRQHAIQYMLNYTAYNEEAMTNEIDRYLVWPGQACAYKIGELKIRELRTKAEKELGTNFDIKDFHSAVLKNGALQLNILERIVNQWIQSVKESASTNPATNTCKGGTSAAESTSANVLHLFLGIIWFLLVR</sequence>
<evidence type="ECO:0000313" key="1">
    <source>
        <dbReference type="EMBL" id="KAK3095014.1"/>
    </source>
</evidence>
<dbReference type="Proteomes" id="UP001186944">
    <property type="component" value="Unassembled WGS sequence"/>
</dbReference>
<comment type="caution">
    <text evidence="1">The sequence shown here is derived from an EMBL/GenBank/DDBJ whole genome shotgun (WGS) entry which is preliminary data.</text>
</comment>
<protein>
    <submittedName>
        <fullName evidence="1">Uncharacterized protein</fullName>
    </submittedName>
</protein>
<dbReference type="InterPro" id="IPR010281">
    <property type="entry name" value="DUF885"/>
</dbReference>
<dbReference type="EMBL" id="VSWD01000008">
    <property type="protein sequence ID" value="KAK3095014.1"/>
    <property type="molecule type" value="Genomic_DNA"/>
</dbReference>